<dbReference type="Gene3D" id="1.10.8.500">
    <property type="entry name" value="HAMP domain in histidine kinase"/>
    <property type="match status" value="1"/>
</dbReference>
<dbReference type="STRING" id="1515746.HR45_09630"/>
<dbReference type="EMBL" id="JPEO01000005">
    <property type="protein sequence ID" value="KFZ37671.1"/>
    <property type="molecule type" value="Genomic_DNA"/>
</dbReference>
<dbReference type="Pfam" id="PF02518">
    <property type="entry name" value="HATPase_c"/>
    <property type="match status" value="1"/>
</dbReference>
<dbReference type="eggNOG" id="COG2205">
    <property type="taxonomic scope" value="Bacteria"/>
</dbReference>
<dbReference type="AlphaFoldDB" id="A0A094JZ04"/>
<accession>A0A094JZ04</accession>
<name>A0A094JZ04_9GAMM</name>
<comment type="catalytic activity">
    <reaction evidence="1">
        <text>ATP + protein L-histidine = ADP + protein N-phospho-L-histidine.</text>
        <dbReference type="EC" id="2.7.13.3"/>
    </reaction>
</comment>
<dbReference type="InterPro" id="IPR003594">
    <property type="entry name" value="HATPase_dom"/>
</dbReference>
<evidence type="ECO:0000256" key="11">
    <source>
        <dbReference type="ARBA" id="ARBA00022989"/>
    </source>
</evidence>
<dbReference type="Pfam" id="PF00672">
    <property type="entry name" value="HAMP"/>
    <property type="match status" value="1"/>
</dbReference>
<evidence type="ECO:0000256" key="1">
    <source>
        <dbReference type="ARBA" id="ARBA00000085"/>
    </source>
</evidence>
<keyword evidence="12" id="KW-0902">Two-component regulatory system</keyword>
<keyword evidence="13 14" id="KW-0472">Membrane</keyword>
<evidence type="ECO:0000259" key="16">
    <source>
        <dbReference type="PROSITE" id="PS50885"/>
    </source>
</evidence>
<protein>
    <recommendedName>
        <fullName evidence="3">histidine kinase</fullName>
        <ecNumber evidence="3">2.7.13.3</ecNumber>
    </recommendedName>
</protein>
<dbReference type="OrthoDB" id="9804645at2"/>
<evidence type="ECO:0000256" key="3">
    <source>
        <dbReference type="ARBA" id="ARBA00012438"/>
    </source>
</evidence>
<comment type="subcellular location">
    <subcellularLocation>
        <location evidence="2">Cell membrane</location>
        <topology evidence="2">Multi-pass membrane protein</topology>
    </subcellularLocation>
</comment>
<feature type="transmembrane region" description="Helical" evidence="14">
    <location>
        <begin position="12"/>
        <end position="35"/>
    </location>
</feature>
<dbReference type="SMART" id="SM00388">
    <property type="entry name" value="HisKA"/>
    <property type="match status" value="1"/>
</dbReference>
<keyword evidence="7 14" id="KW-0812">Transmembrane</keyword>
<evidence type="ECO:0000313" key="17">
    <source>
        <dbReference type="EMBL" id="KFZ37671.1"/>
    </source>
</evidence>
<evidence type="ECO:0000256" key="14">
    <source>
        <dbReference type="SAM" id="Phobius"/>
    </source>
</evidence>
<evidence type="ECO:0000256" key="12">
    <source>
        <dbReference type="ARBA" id="ARBA00023012"/>
    </source>
</evidence>
<dbReference type="CDD" id="cd06225">
    <property type="entry name" value="HAMP"/>
    <property type="match status" value="1"/>
</dbReference>
<keyword evidence="5" id="KW-0597">Phosphoprotein</keyword>
<dbReference type="CDD" id="cd00082">
    <property type="entry name" value="HisKA"/>
    <property type="match status" value="1"/>
</dbReference>
<gene>
    <name evidence="17" type="ORF">HR45_09630</name>
</gene>
<keyword evidence="8" id="KW-0547">Nucleotide-binding</keyword>
<evidence type="ECO:0000256" key="9">
    <source>
        <dbReference type="ARBA" id="ARBA00022777"/>
    </source>
</evidence>
<dbReference type="Gene3D" id="3.30.565.10">
    <property type="entry name" value="Histidine kinase-like ATPase, C-terminal domain"/>
    <property type="match status" value="1"/>
</dbReference>
<evidence type="ECO:0000256" key="7">
    <source>
        <dbReference type="ARBA" id="ARBA00022692"/>
    </source>
</evidence>
<dbReference type="PANTHER" id="PTHR45528:SF1">
    <property type="entry name" value="SENSOR HISTIDINE KINASE CPXA"/>
    <property type="match status" value="1"/>
</dbReference>
<feature type="domain" description="HAMP" evidence="16">
    <location>
        <begin position="215"/>
        <end position="270"/>
    </location>
</feature>
<keyword evidence="11 14" id="KW-1133">Transmembrane helix</keyword>
<dbReference type="InterPro" id="IPR050398">
    <property type="entry name" value="HssS/ArlS-like"/>
</dbReference>
<keyword evidence="6" id="KW-0808">Transferase</keyword>
<comment type="caution">
    <text evidence="17">The sequence shown here is derived from an EMBL/GenBank/DDBJ whole genome shotgun (WGS) entry which is preliminary data.</text>
</comment>
<keyword evidence="10" id="KW-0067">ATP-binding</keyword>
<dbReference type="GO" id="GO:0005524">
    <property type="term" value="F:ATP binding"/>
    <property type="evidence" value="ECO:0007669"/>
    <property type="project" value="UniProtKB-KW"/>
</dbReference>
<dbReference type="InterPro" id="IPR036890">
    <property type="entry name" value="HATPase_C_sf"/>
</dbReference>
<dbReference type="Pfam" id="PF00512">
    <property type="entry name" value="HisKA"/>
    <property type="match status" value="1"/>
</dbReference>
<proteinExistence type="predicted"/>
<evidence type="ECO:0000259" key="15">
    <source>
        <dbReference type="PROSITE" id="PS50109"/>
    </source>
</evidence>
<dbReference type="GO" id="GO:0005886">
    <property type="term" value="C:plasma membrane"/>
    <property type="evidence" value="ECO:0007669"/>
    <property type="project" value="UniProtKB-SubCell"/>
</dbReference>
<evidence type="ECO:0000256" key="6">
    <source>
        <dbReference type="ARBA" id="ARBA00022679"/>
    </source>
</evidence>
<dbReference type="PRINTS" id="PR00344">
    <property type="entry name" value="BCTRLSENSOR"/>
</dbReference>
<dbReference type="EC" id="2.7.13.3" evidence="3"/>
<dbReference type="InterPro" id="IPR003661">
    <property type="entry name" value="HisK_dim/P_dom"/>
</dbReference>
<dbReference type="InterPro" id="IPR005467">
    <property type="entry name" value="His_kinase_dom"/>
</dbReference>
<dbReference type="PROSITE" id="PS50885">
    <property type="entry name" value="HAMP"/>
    <property type="match status" value="1"/>
</dbReference>
<evidence type="ECO:0000313" key="18">
    <source>
        <dbReference type="Proteomes" id="UP000029264"/>
    </source>
</evidence>
<keyword evidence="9 17" id="KW-0418">Kinase</keyword>
<evidence type="ECO:0000256" key="5">
    <source>
        <dbReference type="ARBA" id="ARBA00022553"/>
    </source>
</evidence>
<dbReference type="InterPro" id="IPR003660">
    <property type="entry name" value="HAMP_dom"/>
</dbReference>
<dbReference type="Gene3D" id="1.10.287.130">
    <property type="match status" value="1"/>
</dbReference>
<dbReference type="PANTHER" id="PTHR45528">
    <property type="entry name" value="SENSOR HISTIDINE KINASE CPXA"/>
    <property type="match status" value="1"/>
</dbReference>
<feature type="transmembrane region" description="Helical" evidence="14">
    <location>
        <begin position="196"/>
        <end position="217"/>
    </location>
</feature>
<dbReference type="eggNOG" id="COG2770">
    <property type="taxonomic scope" value="Bacteria"/>
</dbReference>
<dbReference type="SUPFAM" id="SSF158472">
    <property type="entry name" value="HAMP domain-like"/>
    <property type="match status" value="1"/>
</dbReference>
<evidence type="ECO:0000256" key="4">
    <source>
        <dbReference type="ARBA" id="ARBA00022475"/>
    </source>
</evidence>
<dbReference type="SUPFAM" id="SSF47384">
    <property type="entry name" value="Homodimeric domain of signal transducing histidine kinase"/>
    <property type="match status" value="1"/>
</dbReference>
<dbReference type="InterPro" id="IPR004358">
    <property type="entry name" value="Sig_transdc_His_kin-like_C"/>
</dbReference>
<evidence type="ECO:0000256" key="2">
    <source>
        <dbReference type="ARBA" id="ARBA00004651"/>
    </source>
</evidence>
<dbReference type="SMART" id="SM00387">
    <property type="entry name" value="HATPase_c"/>
    <property type="match status" value="1"/>
</dbReference>
<evidence type="ECO:0000256" key="8">
    <source>
        <dbReference type="ARBA" id="ARBA00022741"/>
    </source>
</evidence>
<dbReference type="InterPro" id="IPR036097">
    <property type="entry name" value="HisK_dim/P_sf"/>
</dbReference>
<dbReference type="GO" id="GO:0000155">
    <property type="term" value="F:phosphorelay sensor kinase activity"/>
    <property type="evidence" value="ECO:0007669"/>
    <property type="project" value="InterPro"/>
</dbReference>
<evidence type="ECO:0000256" key="13">
    <source>
        <dbReference type="ARBA" id="ARBA00023136"/>
    </source>
</evidence>
<feature type="domain" description="Histidine kinase" evidence="15">
    <location>
        <begin position="278"/>
        <end position="486"/>
    </location>
</feature>
<dbReference type="PROSITE" id="PS50109">
    <property type="entry name" value="HIS_KIN"/>
    <property type="match status" value="1"/>
</dbReference>
<evidence type="ECO:0000256" key="10">
    <source>
        <dbReference type="ARBA" id="ARBA00022840"/>
    </source>
</evidence>
<dbReference type="Proteomes" id="UP000029264">
    <property type="component" value="Unassembled WGS sequence"/>
</dbReference>
<dbReference type="RefSeq" id="WP_037442241.1">
    <property type="nucleotide sequence ID" value="NZ_JPEO01000005.1"/>
</dbReference>
<dbReference type="SUPFAM" id="SSF55874">
    <property type="entry name" value="ATPase domain of HSP90 chaperone/DNA topoisomerase II/histidine kinase"/>
    <property type="match status" value="1"/>
</dbReference>
<sequence length="486" mass="54947">MSAFFLPNRLFIKLLLGFWLCSSLIIACVGVLPLLQQLHQNFDVPDPIKYEVYSYAEQLKDHPERLTQRFDPYPINDKFRRKFRQELDGIMPAEAPRDDGLTPPPDDHEKFKPIPFYIFVLDSNAQVLNAPEASQGLQHILRDAKKLDQPQSFRHKSEVFFGPVKVSLASGDYSLYGALHLPRHIPWFFFFIEHKLLTLALAIITSGILCAVLAWHLGKPLHSLQQGANALARGDLNSRVSDATANRHDELGDLAKAFNLMADAVEQMVKSQQRLIGDISHELRTPLTRLQLALALARKKGSAIEETERIAYEADQLEQMIAELLELSRVKLKHQDSKINLPLEELLSQVLDDGEFEASQQGKQLCIDIPEELECAVYPKPLSRAIENLLRNAIRYSHNTINIRARLQQQEVNIVIDDDGNGIEEQELEAIFKPFYRPESARDRESGGWGLGLAITEAAITAHRGRIIARNKPEGGLEVSLWLPIS</sequence>
<keyword evidence="4" id="KW-1003">Cell membrane</keyword>
<keyword evidence="18" id="KW-1185">Reference proteome</keyword>
<reference evidence="17 18" key="1">
    <citation type="submission" date="2014-06" db="EMBL/GenBank/DDBJ databases">
        <title>Shewanella sp. YQH10.</title>
        <authorList>
            <person name="Liu Y."/>
            <person name="Zeng R."/>
        </authorList>
    </citation>
    <scope>NUCLEOTIDE SEQUENCE [LARGE SCALE GENOMIC DNA]</scope>
    <source>
        <strain evidence="17 18">YQH10</strain>
    </source>
</reference>
<dbReference type="FunFam" id="3.30.565.10:FF:000011">
    <property type="entry name" value="Sensor histidine kinase CpxA"/>
    <property type="match status" value="1"/>
</dbReference>
<dbReference type="SMART" id="SM00304">
    <property type="entry name" value="HAMP"/>
    <property type="match status" value="1"/>
</dbReference>
<organism evidence="17 18">
    <name type="scientific">Shewanella mangrovi</name>
    <dbReference type="NCBI Taxonomy" id="1515746"/>
    <lineage>
        <taxon>Bacteria</taxon>
        <taxon>Pseudomonadati</taxon>
        <taxon>Pseudomonadota</taxon>
        <taxon>Gammaproteobacteria</taxon>
        <taxon>Alteromonadales</taxon>
        <taxon>Shewanellaceae</taxon>
        <taxon>Shewanella</taxon>
    </lineage>
</organism>